<evidence type="ECO:0000313" key="1">
    <source>
        <dbReference type="EMBL" id="SHI03548.1"/>
    </source>
</evidence>
<dbReference type="STRING" id="1121409.SAMN02745124_03375"/>
<dbReference type="GO" id="GO:0005829">
    <property type="term" value="C:cytosol"/>
    <property type="evidence" value="ECO:0007669"/>
    <property type="project" value="TreeGrafter"/>
</dbReference>
<dbReference type="RefSeq" id="WP_143166052.1">
    <property type="nucleotide sequence ID" value="NZ_FQXS01000023.1"/>
</dbReference>
<dbReference type="PANTHER" id="PTHR37689">
    <property type="entry name" value="PROTEIN FDHE"/>
    <property type="match status" value="1"/>
</dbReference>
<dbReference type="CDD" id="cd16341">
    <property type="entry name" value="FdhE"/>
    <property type="match status" value="1"/>
</dbReference>
<organism evidence="1 2">
    <name type="scientific">Desulfofustis glycolicus DSM 9705</name>
    <dbReference type="NCBI Taxonomy" id="1121409"/>
    <lineage>
        <taxon>Bacteria</taxon>
        <taxon>Pseudomonadati</taxon>
        <taxon>Thermodesulfobacteriota</taxon>
        <taxon>Desulfobulbia</taxon>
        <taxon>Desulfobulbales</taxon>
        <taxon>Desulfocapsaceae</taxon>
        <taxon>Desulfofustis</taxon>
    </lineage>
</organism>
<dbReference type="PANTHER" id="PTHR37689:SF1">
    <property type="entry name" value="PROTEIN FDHE"/>
    <property type="match status" value="1"/>
</dbReference>
<protein>
    <submittedName>
        <fullName evidence="1">FdhE protein</fullName>
    </submittedName>
</protein>
<dbReference type="Gene3D" id="3.90.1670.10">
    <property type="entry name" value="FdhE-like domain"/>
    <property type="match status" value="1"/>
</dbReference>
<dbReference type="AlphaFoldDB" id="A0A1M5XVK1"/>
<dbReference type="OrthoDB" id="9811074at2"/>
<dbReference type="GO" id="GO:0008199">
    <property type="term" value="F:ferric iron binding"/>
    <property type="evidence" value="ECO:0007669"/>
    <property type="project" value="TreeGrafter"/>
</dbReference>
<accession>A0A1M5XVK1</accession>
<gene>
    <name evidence="1" type="ORF">SAMN02745124_03375</name>
</gene>
<evidence type="ECO:0000313" key="2">
    <source>
        <dbReference type="Proteomes" id="UP000184139"/>
    </source>
</evidence>
<reference evidence="1 2" key="1">
    <citation type="submission" date="2016-11" db="EMBL/GenBank/DDBJ databases">
        <authorList>
            <person name="Jaros S."/>
            <person name="Januszkiewicz K."/>
            <person name="Wedrychowicz H."/>
        </authorList>
    </citation>
    <scope>NUCLEOTIDE SEQUENCE [LARGE SCALE GENOMIC DNA]</scope>
    <source>
        <strain evidence="1 2">DSM 9705</strain>
    </source>
</reference>
<name>A0A1M5XVK1_9BACT</name>
<dbReference type="GO" id="GO:0051604">
    <property type="term" value="P:protein maturation"/>
    <property type="evidence" value="ECO:0007669"/>
    <property type="project" value="TreeGrafter"/>
</dbReference>
<keyword evidence="2" id="KW-1185">Reference proteome</keyword>
<dbReference type="Proteomes" id="UP000184139">
    <property type="component" value="Unassembled WGS sequence"/>
</dbReference>
<dbReference type="EMBL" id="FQXS01000023">
    <property type="protein sequence ID" value="SHI03548.1"/>
    <property type="molecule type" value="Genomic_DNA"/>
</dbReference>
<sequence>MITLQTLSDLHLLAQEMGEKAVTQPHVENLLKAFGPLILMKQRWLQERERKRVSVAIDKHRLTEGVPLIEHGGFFHTEDPWDEAALFAVAAIFQGFPEYGVEMSVLSEEIETGRYKIDPLSVTIQRASGFCVFTSERIQEVNPIVVELFSRFLWRLILCSKRRDCESEMRHLVWSKGYCPVCGSYPQLAVLGTQEEKMLCCSECGHQWRFSAPYCPYCENEDQQRIRLLGIDGEEDGAAFICLECRRYLISTGMSAMCRHPNSDLLSLGFVHLDMILQGKGFMPMAECEWNVLYPDAHANRSARDGS</sequence>
<dbReference type="InterPro" id="IPR024064">
    <property type="entry name" value="FdhE-like_sf"/>
</dbReference>
<dbReference type="SUPFAM" id="SSF144020">
    <property type="entry name" value="FdhE-like"/>
    <property type="match status" value="1"/>
</dbReference>
<proteinExistence type="predicted"/>
<dbReference type="InterPro" id="IPR006452">
    <property type="entry name" value="Formate_DH_accessory"/>
</dbReference>